<evidence type="ECO:0000313" key="3">
    <source>
        <dbReference type="EMBL" id="TWI46566.1"/>
    </source>
</evidence>
<dbReference type="InterPro" id="IPR010982">
    <property type="entry name" value="Lambda_DNA-bd_dom_sf"/>
</dbReference>
<evidence type="ECO:0000313" key="2">
    <source>
        <dbReference type="EMBL" id="QGZ37756.1"/>
    </source>
</evidence>
<dbReference type="CDD" id="cd00093">
    <property type="entry name" value="HTH_XRE"/>
    <property type="match status" value="1"/>
</dbReference>
<dbReference type="EMBL" id="CP046904">
    <property type="protein sequence ID" value="QGZ37756.1"/>
    <property type="molecule type" value="Genomic_DNA"/>
</dbReference>
<name>A0A562PR72_9BURK</name>
<dbReference type="InterPro" id="IPR001387">
    <property type="entry name" value="Cro/C1-type_HTH"/>
</dbReference>
<organism evidence="3 4">
    <name type="scientific">Pseudoduganella flava</name>
    <dbReference type="NCBI Taxonomy" id="871742"/>
    <lineage>
        <taxon>Bacteria</taxon>
        <taxon>Pseudomonadati</taxon>
        <taxon>Pseudomonadota</taxon>
        <taxon>Betaproteobacteria</taxon>
        <taxon>Burkholderiales</taxon>
        <taxon>Oxalobacteraceae</taxon>
        <taxon>Telluria group</taxon>
        <taxon>Pseudoduganella</taxon>
    </lineage>
</organism>
<dbReference type="PROSITE" id="PS50943">
    <property type="entry name" value="HTH_CROC1"/>
    <property type="match status" value="1"/>
</dbReference>
<accession>A0A562PR72</accession>
<reference evidence="3" key="2">
    <citation type="submission" date="2019-07" db="EMBL/GenBank/DDBJ databases">
        <authorList>
            <person name="Whitman W."/>
            <person name="Huntemann M."/>
            <person name="Clum A."/>
            <person name="Pillay M."/>
            <person name="Palaniappan K."/>
            <person name="Varghese N."/>
            <person name="Mikhailova N."/>
            <person name="Stamatis D."/>
            <person name="Reddy T."/>
            <person name="Daum C."/>
            <person name="Shapiro N."/>
            <person name="Ivanova N."/>
            <person name="Kyrpides N."/>
            <person name="Woyke T."/>
        </authorList>
    </citation>
    <scope>NUCLEOTIDE SEQUENCE</scope>
    <source>
        <strain evidence="3">CGMCC 1.10685</strain>
    </source>
</reference>
<dbReference type="Proteomes" id="UP000315112">
    <property type="component" value="Unassembled WGS sequence"/>
</dbReference>
<dbReference type="Pfam" id="PF01381">
    <property type="entry name" value="HTH_3"/>
    <property type="match status" value="1"/>
</dbReference>
<protein>
    <submittedName>
        <fullName evidence="2">Helix-turn-helix domain-containing protein</fullName>
    </submittedName>
    <submittedName>
        <fullName evidence="3">Helix-turn-helix protein</fullName>
    </submittedName>
</protein>
<dbReference type="OrthoDB" id="8777496at2"/>
<dbReference type="SMART" id="SM00530">
    <property type="entry name" value="HTH_XRE"/>
    <property type="match status" value="1"/>
</dbReference>
<dbReference type="Gene3D" id="1.10.260.40">
    <property type="entry name" value="lambda repressor-like DNA-binding domains"/>
    <property type="match status" value="1"/>
</dbReference>
<keyword evidence="5" id="KW-1185">Reference proteome</keyword>
<evidence type="ECO:0000259" key="1">
    <source>
        <dbReference type="PROSITE" id="PS50943"/>
    </source>
</evidence>
<dbReference type="RefSeq" id="WP_145876127.1">
    <property type="nucleotide sequence ID" value="NZ_CP046904.1"/>
</dbReference>
<feature type="domain" description="HTH cro/C1-type" evidence="1">
    <location>
        <begin position="21"/>
        <end position="63"/>
    </location>
</feature>
<dbReference type="EMBL" id="VLKW01000005">
    <property type="protein sequence ID" value="TWI46566.1"/>
    <property type="molecule type" value="Genomic_DNA"/>
</dbReference>
<reference evidence="3 4" key="1">
    <citation type="journal article" date="2015" name="Stand. Genomic Sci.">
        <title>Genomic Encyclopedia of Bacterial and Archaeal Type Strains, Phase III: the genomes of soil and plant-associated and newly described type strains.</title>
        <authorList>
            <person name="Whitman W.B."/>
            <person name="Woyke T."/>
            <person name="Klenk H.P."/>
            <person name="Zhou Y."/>
            <person name="Lilburn T.G."/>
            <person name="Beck B.J."/>
            <person name="De Vos P."/>
            <person name="Vandamme P."/>
            <person name="Eisen J.A."/>
            <person name="Garrity G."/>
            <person name="Hugenholtz P."/>
            <person name="Kyrpides N.C."/>
        </authorList>
    </citation>
    <scope>NUCLEOTIDE SEQUENCE [LARGE SCALE GENOMIC DNA]</scope>
    <source>
        <strain evidence="3 4">CGMCC 1.10685</strain>
    </source>
</reference>
<proteinExistence type="predicted"/>
<dbReference type="SUPFAM" id="SSF47413">
    <property type="entry name" value="lambda repressor-like DNA-binding domains"/>
    <property type="match status" value="1"/>
</dbReference>
<evidence type="ECO:0000313" key="5">
    <source>
        <dbReference type="Proteomes" id="UP000437862"/>
    </source>
</evidence>
<gene>
    <name evidence="2" type="ORF">GO485_00920</name>
    <name evidence="3" type="ORF">IP92_02925</name>
</gene>
<dbReference type="GO" id="GO:0003677">
    <property type="term" value="F:DNA binding"/>
    <property type="evidence" value="ECO:0007669"/>
    <property type="project" value="InterPro"/>
</dbReference>
<sequence length="109" mass="12256">MRTVNYLDAIKTRLNLPSDYALAKRLGITQQAISNYRAGRSKMDDDVALTIAELLGVNPLAVIAAANAERAKTDEQRERWTGIMEKFSASFRNLLSPWDGRERRAFARG</sequence>
<dbReference type="Proteomes" id="UP000437862">
    <property type="component" value="Chromosome"/>
</dbReference>
<evidence type="ECO:0000313" key="4">
    <source>
        <dbReference type="Proteomes" id="UP000315112"/>
    </source>
</evidence>
<dbReference type="AlphaFoldDB" id="A0A562PR72"/>
<reference evidence="2 5" key="3">
    <citation type="submission" date="2019-12" db="EMBL/GenBank/DDBJ databases">
        <title>Draft Genome Sequences of Six Type Strains of the Genus Massilia.</title>
        <authorList>
            <person name="Miess H."/>
            <person name="Frediansyah A."/>
            <person name="Goeker M."/>
            <person name="Gross H."/>
        </authorList>
    </citation>
    <scope>NUCLEOTIDE SEQUENCE [LARGE SCALE GENOMIC DNA]</scope>
    <source>
        <strain evidence="2 5">DSM 26639</strain>
    </source>
</reference>